<dbReference type="EMBL" id="AB712291">
    <property type="protein sequence ID" value="BAM44939.1"/>
    <property type="molecule type" value="Genomic_DNA"/>
</dbReference>
<dbReference type="KEGG" id="vg:14517124"/>
<sequence>MLIRVNEAEGSTSFIEYIELSQAYGGKINIEFFVEDVEEDNAFPTDEFYMDDETVDKLIKALQSFKKGGN</sequence>
<dbReference type="OrthoDB" id="23460at10239"/>
<accession>K0IS07</accession>
<keyword evidence="2" id="KW-1185">Reference proteome</keyword>
<name>K0IS07_9CAUD</name>
<dbReference type="Proteomes" id="UP000006172">
    <property type="component" value="Segment"/>
</dbReference>
<evidence type="ECO:0000313" key="2">
    <source>
        <dbReference type="Proteomes" id="UP000006172"/>
    </source>
</evidence>
<evidence type="ECO:0000313" key="1">
    <source>
        <dbReference type="EMBL" id="BAM44939.1"/>
    </source>
</evidence>
<organism evidence="1 2">
    <name type="scientific">Enterococcus phage BC611</name>
    <dbReference type="NCBI Taxonomy" id="1173135"/>
    <lineage>
        <taxon>Viruses</taxon>
        <taxon>Duplodnaviria</taxon>
        <taxon>Heunggongvirae</taxon>
        <taxon>Uroviricota</taxon>
        <taxon>Caudoviricetes</taxon>
        <taxon>Saphexavirus</taxon>
        <taxon>Saphexavirus BC611</taxon>
    </lineage>
</organism>
<proteinExistence type="predicted"/>
<reference evidence="1 2" key="1">
    <citation type="journal article" date="2012" name="J. Virol.">
        <title>Complete Genome Sequence of Bacteriophage BC-611 Specifically Infecting Enterococcus faecalis Strain NP-10011.</title>
        <authorList>
            <person name="Horiuchi T."/>
            <person name="Sakka M."/>
            <person name="Hayashi A."/>
            <person name="Shimada T."/>
            <person name="Kimura T."/>
            <person name="Sakka K."/>
        </authorList>
    </citation>
    <scope>NUCLEOTIDE SEQUENCE [LARGE SCALE GENOMIC DNA]</scope>
</reference>
<protein>
    <submittedName>
        <fullName evidence="1">Uncharacterized protein</fullName>
    </submittedName>
</protein>
<dbReference type="GeneID" id="14517124"/>
<dbReference type="RefSeq" id="YP_006742204.1">
    <property type="nucleotide sequence ID" value="NC_018086.1"/>
</dbReference>